<dbReference type="GO" id="GO:0046872">
    <property type="term" value="F:metal ion binding"/>
    <property type="evidence" value="ECO:0007669"/>
    <property type="project" value="UniProtKB-KW"/>
</dbReference>
<evidence type="ECO:0000313" key="4">
    <source>
        <dbReference type="Proteomes" id="UP000254707"/>
    </source>
</evidence>
<dbReference type="InterPro" id="IPR004360">
    <property type="entry name" value="Glyas_Fos-R_dOase_dom"/>
</dbReference>
<dbReference type="PROSITE" id="PS51819">
    <property type="entry name" value="VOC"/>
    <property type="match status" value="1"/>
</dbReference>
<dbReference type="PANTHER" id="PTHR36113:SF6">
    <property type="entry name" value="FOSFOMYCIN RESISTANCE PROTEIN FOSX"/>
    <property type="match status" value="1"/>
</dbReference>
<evidence type="ECO:0000259" key="2">
    <source>
        <dbReference type="PROSITE" id="PS51819"/>
    </source>
</evidence>
<proteinExistence type="predicted"/>
<dbReference type="Pfam" id="PF00903">
    <property type="entry name" value="Glyoxalase"/>
    <property type="match status" value="1"/>
</dbReference>
<evidence type="ECO:0000313" key="3">
    <source>
        <dbReference type="EMBL" id="SUM83660.1"/>
    </source>
</evidence>
<gene>
    <name evidence="3" type="ORF">NCTC7688_02160</name>
</gene>
<dbReference type="PANTHER" id="PTHR36113">
    <property type="entry name" value="LYASE, PUTATIVE-RELATED-RELATED"/>
    <property type="match status" value="1"/>
</dbReference>
<reference evidence="3 4" key="1">
    <citation type="submission" date="2018-06" db="EMBL/GenBank/DDBJ databases">
        <authorList>
            <consortium name="Pathogen Informatics"/>
            <person name="Doyle S."/>
        </authorList>
    </citation>
    <scope>NUCLEOTIDE SEQUENCE [LARGE SCALE GENOMIC DNA]</scope>
    <source>
        <strain evidence="3 4">NCTC7688</strain>
    </source>
</reference>
<accession>A0A380HPY8</accession>
<dbReference type="Gene3D" id="3.10.180.10">
    <property type="entry name" value="2,3-Dihydroxybiphenyl 1,2-Dioxygenase, domain 1"/>
    <property type="match status" value="1"/>
</dbReference>
<dbReference type="EMBL" id="UHED01000001">
    <property type="protein sequence ID" value="SUM83660.1"/>
    <property type="molecule type" value="Genomic_DNA"/>
</dbReference>
<dbReference type="RefSeq" id="WP_069825752.1">
    <property type="nucleotide sequence ID" value="NZ_CAXOQR010000044.1"/>
</dbReference>
<keyword evidence="1" id="KW-0479">Metal-binding</keyword>
<sequence length="132" mass="15883">MNGLINHIEIYVENLEETREFYEWLLTKLGYKLFQDWKKEFSFKLDKMYIVFVEVENDYRSYGYHRKRIGLNHLAFSVDEKSLVDRITNELLDKNWGILYSESHPYAGGEGHYAVYFEDPNRIKLEIQSIES</sequence>
<evidence type="ECO:0000256" key="1">
    <source>
        <dbReference type="ARBA" id="ARBA00022723"/>
    </source>
</evidence>
<dbReference type="InterPro" id="IPR037523">
    <property type="entry name" value="VOC_core"/>
</dbReference>
<feature type="domain" description="VOC" evidence="2">
    <location>
        <begin position="4"/>
        <end position="130"/>
    </location>
</feature>
<name>A0A380HPY8_STASA</name>
<dbReference type="Proteomes" id="UP000254707">
    <property type="component" value="Unassembled WGS sequence"/>
</dbReference>
<protein>
    <submittedName>
        <fullName evidence="3">Fosfomycin resistance protein FosB</fullName>
    </submittedName>
</protein>
<organism evidence="3 4">
    <name type="scientific">Staphylococcus saprophyticus</name>
    <dbReference type="NCBI Taxonomy" id="29385"/>
    <lineage>
        <taxon>Bacteria</taxon>
        <taxon>Bacillati</taxon>
        <taxon>Bacillota</taxon>
        <taxon>Bacilli</taxon>
        <taxon>Bacillales</taxon>
        <taxon>Staphylococcaceae</taxon>
        <taxon>Staphylococcus</taxon>
    </lineage>
</organism>
<dbReference type="InterPro" id="IPR029068">
    <property type="entry name" value="Glyas_Bleomycin-R_OHBP_Dase"/>
</dbReference>
<dbReference type="InterPro" id="IPR051332">
    <property type="entry name" value="Fosfomycin_Res_Enzymes"/>
</dbReference>
<dbReference type="SUPFAM" id="SSF54593">
    <property type="entry name" value="Glyoxalase/Bleomycin resistance protein/Dihydroxybiphenyl dioxygenase"/>
    <property type="match status" value="1"/>
</dbReference>
<dbReference type="AlphaFoldDB" id="A0A380HPY8"/>